<dbReference type="InterPro" id="IPR010985">
    <property type="entry name" value="Ribbon_hlx_hlx"/>
</dbReference>
<evidence type="ECO:0000256" key="1">
    <source>
        <dbReference type="ARBA" id="ARBA00022649"/>
    </source>
</evidence>
<proteinExistence type="inferred from homology"/>
<dbReference type="GO" id="GO:0006355">
    <property type="term" value="P:regulation of DNA-templated transcription"/>
    <property type="evidence" value="ECO:0007669"/>
    <property type="project" value="InterPro"/>
</dbReference>
<sequence>MVIARAAQQRGETLSDFVLENAYQVATELLADEGPGSLNKKQLAHIFETLDHPPAKSVEAIRKLLPERSILDD</sequence>
<gene>
    <name evidence="3" type="ORF">FRUB_07196</name>
</gene>
<accession>A0A225DKT8</accession>
<evidence type="ECO:0000256" key="2">
    <source>
        <dbReference type="ARBA" id="ARBA00049988"/>
    </source>
</evidence>
<dbReference type="EMBL" id="NIDE01000014">
    <property type="protein sequence ID" value="OWK38076.1"/>
    <property type="molecule type" value="Genomic_DNA"/>
</dbReference>
<keyword evidence="4" id="KW-1185">Reference proteome</keyword>
<dbReference type="Pfam" id="PF08681">
    <property type="entry name" value="TacA1"/>
    <property type="match status" value="1"/>
</dbReference>
<evidence type="ECO:0000313" key="4">
    <source>
        <dbReference type="Proteomes" id="UP000214646"/>
    </source>
</evidence>
<evidence type="ECO:0000313" key="3">
    <source>
        <dbReference type="EMBL" id="OWK38076.1"/>
    </source>
</evidence>
<evidence type="ECO:0008006" key="5">
    <source>
        <dbReference type="Google" id="ProtNLM"/>
    </source>
</evidence>
<reference evidence="4" key="1">
    <citation type="submission" date="2017-06" db="EMBL/GenBank/DDBJ databases">
        <title>Genome analysis of Fimbriiglobus ruber SP5, the first member of the order Planctomycetales with confirmed chitinolytic capability.</title>
        <authorList>
            <person name="Ravin N.V."/>
            <person name="Rakitin A.L."/>
            <person name="Ivanova A.A."/>
            <person name="Beletsky A.V."/>
            <person name="Kulichevskaya I.S."/>
            <person name="Mardanov A.V."/>
            <person name="Dedysh S.N."/>
        </authorList>
    </citation>
    <scope>NUCLEOTIDE SEQUENCE [LARGE SCALE GENOMIC DNA]</scope>
    <source>
        <strain evidence="4">SP5</strain>
    </source>
</reference>
<comment type="similarity">
    <text evidence="2">Belongs to the TacA antitoxin family.</text>
</comment>
<organism evidence="3 4">
    <name type="scientific">Fimbriiglobus ruber</name>
    <dbReference type="NCBI Taxonomy" id="1908690"/>
    <lineage>
        <taxon>Bacteria</taxon>
        <taxon>Pseudomonadati</taxon>
        <taxon>Planctomycetota</taxon>
        <taxon>Planctomycetia</taxon>
        <taxon>Gemmatales</taxon>
        <taxon>Gemmataceae</taxon>
        <taxon>Fimbriiglobus</taxon>
    </lineage>
</organism>
<name>A0A225DKT8_9BACT</name>
<dbReference type="PANTHER" id="PTHR35401">
    <property type="entry name" value="COPG FAMILY HELIX-TURN-HELIX PROTEIN-RELATED-RELATED"/>
    <property type="match status" value="1"/>
</dbReference>
<dbReference type="Gene3D" id="1.20.5.780">
    <property type="entry name" value="Single helix bin"/>
    <property type="match status" value="1"/>
</dbReference>
<dbReference type="Proteomes" id="UP000214646">
    <property type="component" value="Unassembled WGS sequence"/>
</dbReference>
<comment type="caution">
    <text evidence="3">The sequence shown here is derived from an EMBL/GenBank/DDBJ whole genome shotgun (WGS) entry which is preliminary data.</text>
</comment>
<dbReference type="AlphaFoldDB" id="A0A225DKT8"/>
<keyword evidence="1" id="KW-1277">Toxin-antitoxin system</keyword>
<dbReference type="InterPro" id="IPR014795">
    <property type="entry name" value="TacA_1-like"/>
</dbReference>
<protein>
    <recommendedName>
        <fullName evidence="5">DUF1778 domain-containing protein</fullName>
    </recommendedName>
</protein>
<dbReference type="SUPFAM" id="SSF47598">
    <property type="entry name" value="Ribbon-helix-helix"/>
    <property type="match status" value="1"/>
</dbReference>